<dbReference type="EMBL" id="PGFE01000003">
    <property type="protein sequence ID" value="PJJ70170.1"/>
    <property type="molecule type" value="Genomic_DNA"/>
</dbReference>
<gene>
    <name evidence="5" type="ORF">CLV28_1999</name>
</gene>
<dbReference type="SUPFAM" id="SSF52413">
    <property type="entry name" value="UDP-glucose/GDP-mannose dehydrogenase C-terminal domain"/>
    <property type="match status" value="1"/>
</dbReference>
<dbReference type="SUPFAM" id="SSF48179">
    <property type="entry name" value="6-phosphogluconate dehydrogenase C-terminal domain-like"/>
    <property type="match status" value="1"/>
</dbReference>
<dbReference type="Pfam" id="PF03721">
    <property type="entry name" value="UDPG_MGDP_dh_N"/>
    <property type="match status" value="1"/>
</dbReference>
<dbReference type="Pfam" id="PF03720">
    <property type="entry name" value="UDPG_MGDP_dh_C"/>
    <property type="match status" value="1"/>
</dbReference>
<dbReference type="GO" id="GO:0051287">
    <property type="term" value="F:NAD binding"/>
    <property type="evidence" value="ECO:0007669"/>
    <property type="project" value="InterPro"/>
</dbReference>
<keyword evidence="1" id="KW-0560">Oxidoreductase</keyword>
<dbReference type="PANTHER" id="PTHR43491:SF1">
    <property type="entry name" value="UDP-N-ACETYL-D-MANNOSAMINE DEHYDROGENASE"/>
    <property type="match status" value="1"/>
</dbReference>
<evidence type="ECO:0000256" key="1">
    <source>
        <dbReference type="ARBA" id="ARBA00023002"/>
    </source>
</evidence>
<accession>A0A2M9CE88</accession>
<dbReference type="Pfam" id="PF00984">
    <property type="entry name" value="UDPG_MGDP_dh"/>
    <property type="match status" value="1"/>
</dbReference>
<dbReference type="PIRSF" id="PIRSF500136">
    <property type="entry name" value="UDP_ManNAc_DH"/>
    <property type="match status" value="1"/>
</dbReference>
<dbReference type="SMART" id="SM00984">
    <property type="entry name" value="UDPG_MGDP_dh_C"/>
    <property type="match status" value="1"/>
</dbReference>
<dbReference type="Gene3D" id="3.40.50.720">
    <property type="entry name" value="NAD(P)-binding Rossmann-like Domain"/>
    <property type="match status" value="2"/>
</dbReference>
<dbReference type="GO" id="GO:0000271">
    <property type="term" value="P:polysaccharide biosynthetic process"/>
    <property type="evidence" value="ECO:0007669"/>
    <property type="project" value="InterPro"/>
</dbReference>
<dbReference type="InterPro" id="IPR036291">
    <property type="entry name" value="NAD(P)-bd_dom_sf"/>
</dbReference>
<dbReference type="InterPro" id="IPR017476">
    <property type="entry name" value="UDP-Glc/GDP-Man"/>
</dbReference>
<dbReference type="SUPFAM" id="SSF51735">
    <property type="entry name" value="NAD(P)-binding Rossmann-fold domains"/>
    <property type="match status" value="1"/>
</dbReference>
<dbReference type="PANTHER" id="PTHR43491">
    <property type="entry name" value="UDP-N-ACETYL-D-MANNOSAMINE DEHYDROGENASE"/>
    <property type="match status" value="1"/>
</dbReference>
<dbReference type="Proteomes" id="UP000231693">
    <property type="component" value="Unassembled WGS sequence"/>
</dbReference>
<dbReference type="InterPro" id="IPR008927">
    <property type="entry name" value="6-PGluconate_DH-like_C_sf"/>
</dbReference>
<keyword evidence="6" id="KW-1185">Reference proteome</keyword>
<comment type="caution">
    <text evidence="5">The sequence shown here is derived from an EMBL/GenBank/DDBJ whole genome shotgun (WGS) entry which is preliminary data.</text>
</comment>
<reference evidence="5 6" key="1">
    <citation type="submission" date="2017-11" db="EMBL/GenBank/DDBJ databases">
        <title>Genomic Encyclopedia of Archaeal and Bacterial Type Strains, Phase II (KMG-II): From Individual Species to Whole Genera.</title>
        <authorList>
            <person name="Goeker M."/>
        </authorList>
    </citation>
    <scope>NUCLEOTIDE SEQUENCE [LARGE SCALE GENOMIC DNA]</scope>
    <source>
        <strain evidence="5 6">DSM 25478</strain>
    </source>
</reference>
<dbReference type="GO" id="GO:0016616">
    <property type="term" value="F:oxidoreductase activity, acting on the CH-OH group of donors, NAD or NADP as acceptor"/>
    <property type="evidence" value="ECO:0007669"/>
    <property type="project" value="InterPro"/>
</dbReference>
<dbReference type="AlphaFoldDB" id="A0A2M9CE88"/>
<evidence type="ECO:0000313" key="6">
    <source>
        <dbReference type="Proteomes" id="UP000231693"/>
    </source>
</evidence>
<dbReference type="InterPro" id="IPR001732">
    <property type="entry name" value="UDP-Glc/GDP-Man_DH_N"/>
</dbReference>
<proteinExistence type="inferred from homology"/>
<dbReference type="GO" id="GO:0016628">
    <property type="term" value="F:oxidoreductase activity, acting on the CH-CH group of donors, NAD or NADP as acceptor"/>
    <property type="evidence" value="ECO:0007669"/>
    <property type="project" value="InterPro"/>
</dbReference>
<dbReference type="InterPro" id="IPR014026">
    <property type="entry name" value="UDP-Glc/GDP-Man_DH_dimer"/>
</dbReference>
<dbReference type="RefSeq" id="WP_100423185.1">
    <property type="nucleotide sequence ID" value="NZ_BOOX01000001.1"/>
</dbReference>
<evidence type="ECO:0000259" key="4">
    <source>
        <dbReference type="SMART" id="SM00984"/>
    </source>
</evidence>
<dbReference type="InterPro" id="IPR028359">
    <property type="entry name" value="UDP_ManNAc/GlcNAc_DH"/>
</dbReference>
<name>A0A2M9CE88_9CELL</name>
<dbReference type="PIRSF" id="PIRSF000124">
    <property type="entry name" value="UDPglc_GDPman_dh"/>
    <property type="match status" value="1"/>
</dbReference>
<evidence type="ECO:0000256" key="2">
    <source>
        <dbReference type="ARBA" id="ARBA00023027"/>
    </source>
</evidence>
<evidence type="ECO:0000256" key="3">
    <source>
        <dbReference type="PIRNR" id="PIRNR000124"/>
    </source>
</evidence>
<keyword evidence="2" id="KW-0520">NAD</keyword>
<dbReference type="NCBIfam" id="NF008286">
    <property type="entry name" value="PRK11064.1"/>
    <property type="match status" value="1"/>
</dbReference>
<dbReference type="OrthoDB" id="5193947at2"/>
<organism evidence="5 6">
    <name type="scientific">Sediminihabitans luteus</name>
    <dbReference type="NCBI Taxonomy" id="1138585"/>
    <lineage>
        <taxon>Bacteria</taxon>
        <taxon>Bacillati</taxon>
        <taxon>Actinomycetota</taxon>
        <taxon>Actinomycetes</taxon>
        <taxon>Micrococcales</taxon>
        <taxon>Cellulomonadaceae</taxon>
        <taxon>Sediminihabitans</taxon>
    </lineage>
</organism>
<evidence type="ECO:0000313" key="5">
    <source>
        <dbReference type="EMBL" id="PJJ70170.1"/>
    </source>
</evidence>
<feature type="domain" description="UDP-glucose/GDP-mannose dehydrogenase C-terminal" evidence="4">
    <location>
        <begin position="320"/>
        <end position="420"/>
    </location>
</feature>
<comment type="similarity">
    <text evidence="3">Belongs to the UDP-glucose/GDP-mannose dehydrogenase family.</text>
</comment>
<protein>
    <submittedName>
        <fullName evidence="5">UDP-N-acetyl-D-mannosaminuronic acid dehydrogenase</fullName>
    </submittedName>
</protein>
<dbReference type="InterPro" id="IPR014027">
    <property type="entry name" value="UDP-Glc/GDP-Man_DH_C"/>
</dbReference>
<sequence>MTDEQAGVGTVAVVGLGYIGLPTAAILASKDVKVVGVDVNERTVAAVNRGDVPFVEPELATYVAGAVAHGHLRASCVPEPADAFIIAVPTPFTARRTADLSHVEAAARSIAPHLNGGELVILESTAPPRTTARMAEWILDERPDLSVDGSGGRPVIHVAHCPERVMPGNVMVELMTNDRVVGGLTPRASVRASDLYRIFCRGTIVQTDAVTAEMTKLAENTFRDVNIAFANELAAICEVVGVDARELIALANHHPRVDILQPGPGVGGHCVAVDPWFLIDAAPEAAQLAQRARRINAARPAAVARQLLERVEGTSSPRVVVLGLAFKPNVDDVRESPAVEVVHRIAEHRPDAHVSVVDPHVHDLPPALAALENVELREVSSATAVADLHVLLVNHDALGPAVRVLGRRPTFVDVCGGTPPRRRGHA</sequence>
<dbReference type="InterPro" id="IPR036220">
    <property type="entry name" value="UDP-Glc/GDP-Man_DH_C_sf"/>
</dbReference>
<dbReference type="NCBIfam" id="TIGR03026">
    <property type="entry name" value="NDP-sugDHase"/>
    <property type="match status" value="1"/>
</dbReference>